<dbReference type="PRINTS" id="PR00705">
    <property type="entry name" value="PAPAIN"/>
</dbReference>
<feature type="domain" description="Peptidase C1A papain C-terminal" evidence="3">
    <location>
        <begin position="82"/>
        <end position="307"/>
    </location>
</feature>
<protein>
    <recommendedName>
        <fullName evidence="3">Peptidase C1A papain C-terminal domain-containing protein</fullName>
    </recommendedName>
</protein>
<dbReference type="GO" id="GO:0006508">
    <property type="term" value="P:proteolysis"/>
    <property type="evidence" value="ECO:0007669"/>
    <property type="project" value="InterPro"/>
</dbReference>
<proteinExistence type="inferred from homology"/>
<feature type="chain" id="PRO_5041274238" description="Peptidase C1A papain C-terminal domain-containing protein" evidence="2">
    <location>
        <begin position="22"/>
        <end position="355"/>
    </location>
</feature>
<dbReference type="InterPro" id="IPR000668">
    <property type="entry name" value="Peptidase_C1A_C"/>
</dbReference>
<sequence length="355" mass="41229">MCHKRLVSLFVLFSLTHRSNSQHTSEEIIAYVNSHASTWTVGINPDNPALDSLRFLDPNISLLYTKDEMKIMSHRQEYVSRLPEEFNALDKWPMCRNVIARVRNQGKCQSCWAVQTASVFSDRICIGSLGRLQFHASAEDVVLLWAWKHLTDNEVVSGGEFESLEGCKPYSGELFHCMKDLPCRKWCSNSCYQRDYDTDLQKIHHVYLVSPNETQIQDEIYYNGPVVTYLDLYEDLEDYREGVYQHLYGDYIGGHFIKLVGWGMETQTKYWLAANSWGPSWGKLNGFFKILRGENHCRTEEEVRAGKTTQITFREYLLTNPEFVGSVSSNLKPWNGLALVSWTFFYTLMQILYHF</sequence>
<dbReference type="InterPro" id="IPR038765">
    <property type="entry name" value="Papain-like_cys_pep_sf"/>
</dbReference>
<evidence type="ECO:0000256" key="1">
    <source>
        <dbReference type="ARBA" id="ARBA00008455"/>
    </source>
</evidence>
<evidence type="ECO:0000313" key="4">
    <source>
        <dbReference type="EMBL" id="KAJ3650736.1"/>
    </source>
</evidence>
<comment type="caution">
    <text evidence="4">The sequence shown here is derived from an EMBL/GenBank/DDBJ whole genome shotgun (WGS) entry which is preliminary data.</text>
</comment>
<dbReference type="Gene3D" id="3.90.70.10">
    <property type="entry name" value="Cysteine proteinases"/>
    <property type="match status" value="1"/>
</dbReference>
<dbReference type="SMART" id="SM00645">
    <property type="entry name" value="Pept_C1"/>
    <property type="match status" value="1"/>
</dbReference>
<comment type="similarity">
    <text evidence="1">Belongs to the peptidase C1 family.</text>
</comment>
<keyword evidence="2" id="KW-0732">Signal</keyword>
<keyword evidence="5" id="KW-1185">Reference proteome</keyword>
<dbReference type="InterPro" id="IPR013128">
    <property type="entry name" value="Peptidase_C1A"/>
</dbReference>
<dbReference type="Proteomes" id="UP001168821">
    <property type="component" value="Unassembled WGS sequence"/>
</dbReference>
<dbReference type="PANTHER" id="PTHR12411">
    <property type="entry name" value="CYSTEINE PROTEASE FAMILY C1-RELATED"/>
    <property type="match status" value="1"/>
</dbReference>
<evidence type="ECO:0000313" key="5">
    <source>
        <dbReference type="Proteomes" id="UP001168821"/>
    </source>
</evidence>
<dbReference type="GO" id="GO:0008234">
    <property type="term" value="F:cysteine-type peptidase activity"/>
    <property type="evidence" value="ECO:0007669"/>
    <property type="project" value="InterPro"/>
</dbReference>
<dbReference type="AlphaFoldDB" id="A0AA38MC02"/>
<accession>A0AA38MC02</accession>
<gene>
    <name evidence="4" type="ORF">Zmor_016818</name>
</gene>
<reference evidence="4" key="1">
    <citation type="journal article" date="2023" name="G3 (Bethesda)">
        <title>Whole genome assemblies of Zophobas morio and Tenebrio molitor.</title>
        <authorList>
            <person name="Kaur S."/>
            <person name="Stinson S.A."/>
            <person name="diCenzo G.C."/>
        </authorList>
    </citation>
    <scope>NUCLEOTIDE SEQUENCE</scope>
    <source>
        <strain evidence="4">QUZm001</strain>
    </source>
</reference>
<organism evidence="4 5">
    <name type="scientific">Zophobas morio</name>
    <dbReference type="NCBI Taxonomy" id="2755281"/>
    <lineage>
        <taxon>Eukaryota</taxon>
        <taxon>Metazoa</taxon>
        <taxon>Ecdysozoa</taxon>
        <taxon>Arthropoda</taxon>
        <taxon>Hexapoda</taxon>
        <taxon>Insecta</taxon>
        <taxon>Pterygota</taxon>
        <taxon>Neoptera</taxon>
        <taxon>Endopterygota</taxon>
        <taxon>Coleoptera</taxon>
        <taxon>Polyphaga</taxon>
        <taxon>Cucujiformia</taxon>
        <taxon>Tenebrionidae</taxon>
        <taxon>Zophobas</taxon>
    </lineage>
</organism>
<dbReference type="SUPFAM" id="SSF54001">
    <property type="entry name" value="Cysteine proteinases"/>
    <property type="match status" value="1"/>
</dbReference>
<dbReference type="EMBL" id="JALNTZ010000005">
    <property type="protein sequence ID" value="KAJ3650736.1"/>
    <property type="molecule type" value="Genomic_DNA"/>
</dbReference>
<name>A0AA38MC02_9CUCU</name>
<feature type="signal peptide" evidence="2">
    <location>
        <begin position="1"/>
        <end position="21"/>
    </location>
</feature>
<dbReference type="Pfam" id="PF00112">
    <property type="entry name" value="Peptidase_C1"/>
    <property type="match status" value="1"/>
</dbReference>
<evidence type="ECO:0000256" key="2">
    <source>
        <dbReference type="SAM" id="SignalP"/>
    </source>
</evidence>
<evidence type="ECO:0000259" key="3">
    <source>
        <dbReference type="SMART" id="SM00645"/>
    </source>
</evidence>
<dbReference type="CDD" id="cd02620">
    <property type="entry name" value="Peptidase_C1A_CathepsinB"/>
    <property type="match status" value="1"/>
</dbReference>